<organism evidence="1">
    <name type="scientific">Arundo donax</name>
    <name type="common">Giant reed</name>
    <name type="synonym">Donax arundinaceus</name>
    <dbReference type="NCBI Taxonomy" id="35708"/>
    <lineage>
        <taxon>Eukaryota</taxon>
        <taxon>Viridiplantae</taxon>
        <taxon>Streptophyta</taxon>
        <taxon>Embryophyta</taxon>
        <taxon>Tracheophyta</taxon>
        <taxon>Spermatophyta</taxon>
        <taxon>Magnoliopsida</taxon>
        <taxon>Liliopsida</taxon>
        <taxon>Poales</taxon>
        <taxon>Poaceae</taxon>
        <taxon>PACMAD clade</taxon>
        <taxon>Arundinoideae</taxon>
        <taxon>Arundineae</taxon>
        <taxon>Arundo</taxon>
    </lineage>
</organism>
<dbReference type="AlphaFoldDB" id="A0A0A9FZ39"/>
<sequence>MTEYKEDALVLPKLFIPLAILGKYLKVARMSSFCQIRGIIKKFVL</sequence>
<proteinExistence type="predicted"/>
<evidence type="ECO:0000313" key="1">
    <source>
        <dbReference type="EMBL" id="JAE13608.1"/>
    </source>
</evidence>
<reference evidence="1" key="2">
    <citation type="journal article" date="2015" name="Data Brief">
        <title>Shoot transcriptome of the giant reed, Arundo donax.</title>
        <authorList>
            <person name="Barrero R.A."/>
            <person name="Guerrero F.D."/>
            <person name="Moolhuijzen P."/>
            <person name="Goolsby J.A."/>
            <person name="Tidwell J."/>
            <person name="Bellgard S.E."/>
            <person name="Bellgard M.I."/>
        </authorList>
    </citation>
    <scope>NUCLEOTIDE SEQUENCE</scope>
    <source>
        <tissue evidence="1">Shoot tissue taken approximately 20 cm above the soil surface</tissue>
    </source>
</reference>
<protein>
    <submittedName>
        <fullName evidence="1">Uncharacterized protein</fullName>
    </submittedName>
</protein>
<dbReference type="EMBL" id="GBRH01184288">
    <property type="protein sequence ID" value="JAE13608.1"/>
    <property type="molecule type" value="Transcribed_RNA"/>
</dbReference>
<reference evidence="1" key="1">
    <citation type="submission" date="2014-09" db="EMBL/GenBank/DDBJ databases">
        <authorList>
            <person name="Magalhaes I.L.F."/>
            <person name="Oliveira U."/>
            <person name="Santos F.R."/>
            <person name="Vidigal T.H.D.A."/>
            <person name="Brescovit A.D."/>
            <person name="Santos A.J."/>
        </authorList>
    </citation>
    <scope>NUCLEOTIDE SEQUENCE</scope>
    <source>
        <tissue evidence="1">Shoot tissue taken approximately 20 cm above the soil surface</tissue>
    </source>
</reference>
<accession>A0A0A9FZ39</accession>
<name>A0A0A9FZ39_ARUDO</name>